<reference evidence="1" key="2">
    <citation type="submission" date="2019-06" db="EMBL/GenBank/DDBJ databases">
        <authorList>
            <person name="Wang D."/>
            <person name="Li M."/>
        </authorList>
    </citation>
    <scope>NUCLEOTIDE SEQUENCE</scope>
</reference>
<protein>
    <submittedName>
        <fullName evidence="1">Ycf15</fullName>
    </submittedName>
</protein>
<dbReference type="AlphaFoldDB" id="A0A650FDH3"/>
<organism evidence="1">
    <name type="scientific">Casearia velutina</name>
    <dbReference type="NCBI Taxonomy" id="1009340"/>
    <lineage>
        <taxon>Eukaryota</taxon>
        <taxon>Viridiplantae</taxon>
        <taxon>Streptophyta</taxon>
        <taxon>Embryophyta</taxon>
        <taxon>Tracheophyta</taxon>
        <taxon>Spermatophyta</taxon>
        <taxon>Magnoliopsida</taxon>
        <taxon>eudicotyledons</taxon>
        <taxon>Gunneridae</taxon>
        <taxon>Pentapetalae</taxon>
        <taxon>rosids</taxon>
        <taxon>fabids</taxon>
        <taxon>Malpighiales</taxon>
        <taxon>Salicaceae</taxon>
        <taxon>Samydeae</taxon>
        <taxon>Casearia</taxon>
    </lineage>
</organism>
<name>A0A650FDH3_9ROSI</name>
<accession>A0A650FDH3</accession>
<geneLocation type="chloroplast" evidence="1"/>
<keyword evidence="1" id="KW-0934">Plastid</keyword>
<gene>
    <name evidence="1" type="primary">ycf15</name>
</gene>
<evidence type="ECO:0000313" key="1">
    <source>
        <dbReference type="EMBL" id="QGU84387.1"/>
    </source>
</evidence>
<dbReference type="EMBL" id="MN078141">
    <property type="protein sequence ID" value="QGU84387.1"/>
    <property type="molecule type" value="Genomic_DNA"/>
</dbReference>
<sequence length="35" mass="3999">MKDVNPLEKSKIRMSYEMVVVAICSNNESLVELNN</sequence>
<reference evidence="1" key="1">
    <citation type="journal article" date="2019" name="Int. J. Mol. Sci.">
        <title>Intergeneric Relationships within the Family Salicaceae s.l. based on Plastid Phylogenomics.</title>
        <authorList>
            <person name="Li M.M."/>
            <person name="Wang D.Y."/>
            <person name="Zhang L."/>
            <person name="Kang M.H."/>
            <person name="Lu Z.Q."/>
            <person name="Zhu R.B."/>
            <person name="Mao X.X."/>
            <person name="Xi Z.X."/>
            <person name="Tao M."/>
        </authorList>
    </citation>
    <scope>NUCLEOTIDE SEQUENCE</scope>
</reference>
<proteinExistence type="predicted"/>
<keyword evidence="1" id="KW-0150">Chloroplast</keyword>